<gene>
    <name evidence="1" type="ORF">M5G18_13260</name>
</gene>
<dbReference type="EMBL" id="JAMDGS010000009">
    <property type="protein sequence ID" value="MDD1125557.1"/>
    <property type="molecule type" value="Genomic_DNA"/>
</dbReference>
<dbReference type="Proteomes" id="UP001150531">
    <property type="component" value="Unassembled WGS sequence"/>
</dbReference>
<reference evidence="1" key="1">
    <citation type="submission" date="2022-05" db="EMBL/GenBank/DDBJ databases">
        <title>Novel Pseudomonas spp. Isolated from a Rainbow Trout Aquaculture Facility.</title>
        <authorList>
            <person name="Testerman T."/>
            <person name="Graf J."/>
        </authorList>
    </citation>
    <scope>NUCLEOTIDE SEQUENCE</scope>
    <source>
        <strain evidence="1">ID386</strain>
    </source>
</reference>
<evidence type="ECO:0000313" key="2">
    <source>
        <dbReference type="Proteomes" id="UP001150531"/>
    </source>
</evidence>
<proteinExistence type="predicted"/>
<organism evidence="1 2">
    <name type="scientific">Pseudomonas aphyarum</name>
    <dbReference type="NCBI Taxonomy" id="2942629"/>
    <lineage>
        <taxon>Bacteria</taxon>
        <taxon>Pseudomonadati</taxon>
        <taxon>Pseudomonadota</taxon>
        <taxon>Gammaproteobacteria</taxon>
        <taxon>Pseudomonadales</taxon>
        <taxon>Pseudomonadaceae</taxon>
        <taxon>Pseudomonas</taxon>
    </lineage>
</organism>
<dbReference type="RefSeq" id="WP_273897974.1">
    <property type="nucleotide sequence ID" value="NZ_JAMDGS010000009.1"/>
</dbReference>
<keyword evidence="2" id="KW-1185">Reference proteome</keyword>
<sequence>MSEQRSLGLIPKTYASIQSLMGELIDRSFPAGLTGYVKEPPRLVLTIDGNESITLDSSAIEVGKDLTNEKADIADVTFKTQLETFQAKLGLSITQISQFFGVTRKSVYDWLDGTAPRSANSNRLNVIAAIIEANEDKANLMRLKGVWLTPINGKSFMDVISDETLDDEGKIFAASSKLDELLPRLVVQEKMSRTHLGNAHASDIDRVADLG</sequence>
<name>A0ABT5PNT7_9PSED</name>
<comment type="caution">
    <text evidence="1">The sequence shown here is derived from an EMBL/GenBank/DDBJ whole genome shotgun (WGS) entry which is preliminary data.</text>
</comment>
<evidence type="ECO:0000313" key="1">
    <source>
        <dbReference type="EMBL" id="MDD1125557.1"/>
    </source>
</evidence>
<protein>
    <submittedName>
        <fullName evidence="1">Uncharacterized protein</fullName>
    </submittedName>
</protein>
<accession>A0ABT5PNT7</accession>